<dbReference type="SUPFAM" id="SSF52540">
    <property type="entry name" value="P-loop containing nucleoside triphosphate hydrolases"/>
    <property type="match status" value="1"/>
</dbReference>
<dbReference type="Proteomes" id="UP000075609">
    <property type="component" value="Unassembled WGS sequence"/>
</dbReference>
<dbReference type="InterPro" id="IPR027417">
    <property type="entry name" value="P-loop_NTPase"/>
</dbReference>
<keyword evidence="3" id="KW-1185">Reference proteome</keyword>
<evidence type="ECO:0000259" key="1">
    <source>
        <dbReference type="Pfam" id="PF19263"/>
    </source>
</evidence>
<dbReference type="RefSeq" id="WP_061900633.1">
    <property type="nucleotide sequence ID" value="NZ_CAXYEW010000008.1"/>
</dbReference>
<dbReference type="InterPro" id="IPR045455">
    <property type="entry name" value="NrS-1_pol-like_helicase"/>
</dbReference>
<proteinExistence type="predicted"/>
<protein>
    <recommendedName>
        <fullName evidence="1">NrS-1 polymerase-like helicase domain-containing protein</fullName>
    </recommendedName>
</protein>
<organism evidence="2 3">
    <name type="scientific">Vibrio cidicii</name>
    <dbReference type="NCBI Taxonomy" id="1763883"/>
    <lineage>
        <taxon>Bacteria</taxon>
        <taxon>Pseudomonadati</taxon>
        <taxon>Pseudomonadota</taxon>
        <taxon>Gammaproteobacteria</taxon>
        <taxon>Vibrionales</taxon>
        <taxon>Vibrionaceae</taxon>
        <taxon>Vibrio</taxon>
    </lineage>
</organism>
<evidence type="ECO:0000313" key="3">
    <source>
        <dbReference type="Proteomes" id="UP000075609"/>
    </source>
</evidence>
<dbReference type="Pfam" id="PF19263">
    <property type="entry name" value="DUF5906"/>
    <property type="match status" value="1"/>
</dbReference>
<accession>A0ABR5VY15</accession>
<name>A0ABR5VY15_9VIBR</name>
<evidence type="ECO:0000313" key="2">
    <source>
        <dbReference type="EMBL" id="KYN82709.1"/>
    </source>
</evidence>
<gene>
    <name evidence="2" type="ORF">ATY35_05485</name>
</gene>
<sequence>MNAKLSSTIDSFNLEIAKGLTPFEYLRVYCEAANEAPEFSIDHSRPEVVEAFNRTHSIVQQGGKTWVCERETDHKGNTGYIFSAVPQKRQLYANLNYFYKDGKNQKTANCFDLWVKDAKRNTYLGVVFDPTNKADSRFLNMWRGFDVEAVAGDDKLDRIMWHLLHVICNDNQDHFYYLLAWMAQIIQKPERKSGVCVVLKSEARGTGKSTVSVLMEKLIGQYAMRIQDSKHLLGAFNSHLANKLFVTIEEAFWSGSPKDAGKFRTLITDSTMTIEAKGKDAIEVDSYHRFLMCTNNEWAVPAHQQERRFFVLEVSDCKQQNKEYFRELYADIEEPETIGQLFNFLQHYDISPFNLHKAPMTEALQAQIMESLPSEAEWFRTVLDEGELLDGNVIHSLEKSQTIPKRSFHNSYIAFCDDMRVNYGRKSPKALGKYLKQTLGVVSDGGKVGKGNDRLNCYLTKSLEEMKSIFEQHYQYQQ</sequence>
<feature type="domain" description="NrS-1 polymerase-like helicase" evidence="1">
    <location>
        <begin position="199"/>
        <end position="308"/>
    </location>
</feature>
<comment type="caution">
    <text evidence="2">The sequence shown here is derived from an EMBL/GenBank/DDBJ whole genome shotgun (WGS) entry which is preliminary data.</text>
</comment>
<reference evidence="2 3" key="1">
    <citation type="submission" date="2015-12" db="EMBL/GenBank/DDBJ databases">
        <authorList>
            <person name="Tarr C.L."/>
            <person name="Gladney L.M."/>
        </authorList>
    </citation>
    <scope>NUCLEOTIDE SEQUENCE [LARGE SCALE GENOMIC DNA]</scope>
    <source>
        <strain evidence="2 3">1048-83</strain>
    </source>
</reference>
<dbReference type="EMBL" id="LOBP01000173">
    <property type="protein sequence ID" value="KYN82709.1"/>
    <property type="molecule type" value="Genomic_DNA"/>
</dbReference>
<dbReference type="Gene3D" id="3.40.50.300">
    <property type="entry name" value="P-loop containing nucleotide triphosphate hydrolases"/>
    <property type="match status" value="1"/>
</dbReference>